<accession>A0A0F9KX67</accession>
<protein>
    <submittedName>
        <fullName evidence="1">Uncharacterized protein</fullName>
    </submittedName>
</protein>
<comment type="caution">
    <text evidence="1">The sequence shown here is derived from an EMBL/GenBank/DDBJ whole genome shotgun (WGS) entry which is preliminary data.</text>
</comment>
<feature type="non-terminal residue" evidence="1">
    <location>
        <position position="1"/>
    </location>
</feature>
<reference evidence="1" key="1">
    <citation type="journal article" date="2015" name="Nature">
        <title>Complex archaea that bridge the gap between prokaryotes and eukaryotes.</title>
        <authorList>
            <person name="Spang A."/>
            <person name="Saw J.H."/>
            <person name="Jorgensen S.L."/>
            <person name="Zaremba-Niedzwiedzka K."/>
            <person name="Martijn J."/>
            <person name="Lind A.E."/>
            <person name="van Eijk R."/>
            <person name="Schleper C."/>
            <person name="Guy L."/>
            <person name="Ettema T.J."/>
        </authorList>
    </citation>
    <scope>NUCLEOTIDE SEQUENCE</scope>
</reference>
<dbReference type="AlphaFoldDB" id="A0A0F9KX67"/>
<proteinExistence type="predicted"/>
<dbReference type="EMBL" id="LAZR01008344">
    <property type="protein sequence ID" value="KKM79381.1"/>
    <property type="molecule type" value="Genomic_DNA"/>
</dbReference>
<sequence>EVEFNYDVKTYSGVQFNSLRKGGARGYSGGGGGKNWTPTTPKEAKQSAIGFTAKYICDLIAVDKIEVKDFGEYLTTFTEAINKEIDNVQ</sequence>
<gene>
    <name evidence="1" type="ORF">LCGC14_1350570</name>
</gene>
<evidence type="ECO:0000313" key="1">
    <source>
        <dbReference type="EMBL" id="KKM79381.1"/>
    </source>
</evidence>
<organism evidence="1">
    <name type="scientific">marine sediment metagenome</name>
    <dbReference type="NCBI Taxonomy" id="412755"/>
    <lineage>
        <taxon>unclassified sequences</taxon>
        <taxon>metagenomes</taxon>
        <taxon>ecological metagenomes</taxon>
    </lineage>
</organism>
<name>A0A0F9KX67_9ZZZZ</name>